<name>A0A211ZLC3_9PROT</name>
<dbReference type="PRINTS" id="PR00455">
    <property type="entry name" value="HTHTETR"/>
</dbReference>
<dbReference type="STRING" id="1122125.GCA_000423185_05932"/>
<accession>A0A211ZLC3</accession>
<gene>
    <name evidence="6" type="ORF">BWR60_15880</name>
</gene>
<organism evidence="6 7">
    <name type="scientific">Inquilinus limosus</name>
    <dbReference type="NCBI Taxonomy" id="171674"/>
    <lineage>
        <taxon>Bacteria</taxon>
        <taxon>Pseudomonadati</taxon>
        <taxon>Pseudomonadota</taxon>
        <taxon>Alphaproteobacteria</taxon>
        <taxon>Rhodospirillales</taxon>
        <taxon>Rhodospirillaceae</taxon>
        <taxon>Inquilinus</taxon>
    </lineage>
</organism>
<keyword evidence="2 4" id="KW-0238">DNA-binding</keyword>
<dbReference type="Proteomes" id="UP000196655">
    <property type="component" value="Unassembled WGS sequence"/>
</dbReference>
<dbReference type="InterPro" id="IPR041479">
    <property type="entry name" value="TetR_CgmR_C"/>
</dbReference>
<dbReference type="InterPro" id="IPR036271">
    <property type="entry name" value="Tet_transcr_reg_TetR-rel_C_sf"/>
</dbReference>
<comment type="caution">
    <text evidence="6">The sequence shown here is derived from an EMBL/GenBank/DDBJ whole genome shotgun (WGS) entry which is preliminary data.</text>
</comment>
<evidence type="ECO:0000256" key="3">
    <source>
        <dbReference type="ARBA" id="ARBA00023163"/>
    </source>
</evidence>
<dbReference type="PANTHER" id="PTHR30055">
    <property type="entry name" value="HTH-TYPE TRANSCRIPTIONAL REGULATOR RUTR"/>
    <property type="match status" value="1"/>
</dbReference>
<evidence type="ECO:0000313" key="6">
    <source>
        <dbReference type="EMBL" id="OWJ66071.1"/>
    </source>
</evidence>
<dbReference type="Pfam" id="PF17937">
    <property type="entry name" value="TetR_C_28"/>
    <property type="match status" value="1"/>
</dbReference>
<dbReference type="GO" id="GO:0003700">
    <property type="term" value="F:DNA-binding transcription factor activity"/>
    <property type="evidence" value="ECO:0007669"/>
    <property type="project" value="TreeGrafter"/>
</dbReference>
<dbReference type="InterPro" id="IPR050109">
    <property type="entry name" value="HTH-type_TetR-like_transc_reg"/>
</dbReference>
<evidence type="ECO:0000256" key="2">
    <source>
        <dbReference type="ARBA" id="ARBA00023125"/>
    </source>
</evidence>
<dbReference type="EMBL" id="NHON01000028">
    <property type="protein sequence ID" value="OWJ66071.1"/>
    <property type="molecule type" value="Genomic_DNA"/>
</dbReference>
<dbReference type="Gene3D" id="1.10.357.10">
    <property type="entry name" value="Tetracycline Repressor, domain 2"/>
    <property type="match status" value="1"/>
</dbReference>
<dbReference type="PANTHER" id="PTHR30055:SF234">
    <property type="entry name" value="HTH-TYPE TRANSCRIPTIONAL REGULATOR BETI"/>
    <property type="match status" value="1"/>
</dbReference>
<dbReference type="PROSITE" id="PS50977">
    <property type="entry name" value="HTH_TETR_2"/>
    <property type="match status" value="1"/>
</dbReference>
<dbReference type="Pfam" id="PF00440">
    <property type="entry name" value="TetR_N"/>
    <property type="match status" value="1"/>
</dbReference>
<feature type="DNA-binding region" description="H-T-H motif" evidence="4">
    <location>
        <begin position="49"/>
        <end position="68"/>
    </location>
</feature>
<evidence type="ECO:0000256" key="4">
    <source>
        <dbReference type="PROSITE-ProRule" id="PRU00335"/>
    </source>
</evidence>
<proteinExistence type="predicted"/>
<dbReference type="AlphaFoldDB" id="A0A211ZLC3"/>
<dbReference type="SUPFAM" id="SSF46689">
    <property type="entry name" value="Homeodomain-like"/>
    <property type="match status" value="1"/>
</dbReference>
<keyword evidence="1" id="KW-0805">Transcription regulation</keyword>
<protein>
    <recommendedName>
        <fullName evidence="5">HTH tetR-type domain-containing protein</fullName>
    </recommendedName>
</protein>
<keyword evidence="7" id="KW-1185">Reference proteome</keyword>
<evidence type="ECO:0000259" key="5">
    <source>
        <dbReference type="PROSITE" id="PS50977"/>
    </source>
</evidence>
<reference evidence="7" key="1">
    <citation type="submission" date="2017-05" db="EMBL/GenBank/DDBJ databases">
        <authorList>
            <person name="Macchi M."/>
            <person name="Festa S."/>
            <person name="Coppotelli B.M."/>
            <person name="Morelli I.S."/>
        </authorList>
    </citation>
    <scope>NUCLEOTIDE SEQUENCE [LARGE SCALE GENOMIC DNA]</scope>
    <source>
        <strain evidence="7">I</strain>
    </source>
</reference>
<keyword evidence="3" id="KW-0804">Transcription</keyword>
<feature type="domain" description="HTH tetR-type" evidence="5">
    <location>
        <begin position="26"/>
        <end position="86"/>
    </location>
</feature>
<evidence type="ECO:0000313" key="7">
    <source>
        <dbReference type="Proteomes" id="UP000196655"/>
    </source>
</evidence>
<dbReference type="OrthoDB" id="9809772at2"/>
<dbReference type="InterPro" id="IPR009057">
    <property type="entry name" value="Homeodomain-like_sf"/>
</dbReference>
<dbReference type="InterPro" id="IPR001647">
    <property type="entry name" value="HTH_TetR"/>
</dbReference>
<evidence type="ECO:0000256" key="1">
    <source>
        <dbReference type="ARBA" id="ARBA00023015"/>
    </source>
</evidence>
<sequence>MAWRPCPAIGLRLYRPVGIVTLMSMPDTKTRILTAAEQVVLERGVPALTLDAVAEAAGLSKGGLIYHFESKEALIRAMIARIGACMQERMDRLTAADAQPGALTRAYLGAAFPPPGTPDDRDAMREAALIAALGYDASLLAPYAAQYAGWVDRQKADGIDPVLAAIVRLAADGLWLNEVFGIRAVAPEDRAAVLRRLAEMTHGA</sequence>
<dbReference type="SUPFAM" id="SSF48498">
    <property type="entry name" value="Tetracyclin repressor-like, C-terminal domain"/>
    <property type="match status" value="1"/>
</dbReference>
<dbReference type="GO" id="GO:0000976">
    <property type="term" value="F:transcription cis-regulatory region binding"/>
    <property type="evidence" value="ECO:0007669"/>
    <property type="project" value="TreeGrafter"/>
</dbReference>